<dbReference type="VEuPathDB" id="FungiDB:H257_03462"/>
<name>W4GXW9_APHAT</name>
<evidence type="ECO:0000313" key="2">
    <source>
        <dbReference type="EMBL" id="ETV84176.1"/>
    </source>
</evidence>
<gene>
    <name evidence="2" type="ORF">H257_03462</name>
</gene>
<dbReference type="RefSeq" id="XP_009825868.1">
    <property type="nucleotide sequence ID" value="XM_009827566.1"/>
</dbReference>
<feature type="compositionally biased region" description="Low complexity" evidence="1">
    <location>
        <begin position="211"/>
        <end position="224"/>
    </location>
</feature>
<evidence type="ECO:0000256" key="1">
    <source>
        <dbReference type="SAM" id="MobiDB-lite"/>
    </source>
</evidence>
<organism evidence="2">
    <name type="scientific">Aphanomyces astaci</name>
    <name type="common">Crayfish plague agent</name>
    <dbReference type="NCBI Taxonomy" id="112090"/>
    <lineage>
        <taxon>Eukaryota</taxon>
        <taxon>Sar</taxon>
        <taxon>Stramenopiles</taxon>
        <taxon>Oomycota</taxon>
        <taxon>Saprolegniomycetes</taxon>
        <taxon>Saprolegniales</taxon>
        <taxon>Verrucalvaceae</taxon>
        <taxon>Aphanomyces</taxon>
    </lineage>
</organism>
<feature type="region of interest" description="Disordered" evidence="1">
    <location>
        <begin position="211"/>
        <end position="274"/>
    </location>
</feature>
<feature type="compositionally biased region" description="Acidic residues" evidence="1">
    <location>
        <begin position="239"/>
        <end position="248"/>
    </location>
</feature>
<dbReference type="EMBL" id="KI913119">
    <property type="protein sequence ID" value="ETV84176.1"/>
    <property type="molecule type" value="Genomic_DNA"/>
</dbReference>
<dbReference type="GeneID" id="20805458"/>
<dbReference type="OrthoDB" id="77134at2759"/>
<dbReference type="AlphaFoldDB" id="W4GXW9"/>
<protein>
    <submittedName>
        <fullName evidence="2">Uncharacterized protein</fullName>
    </submittedName>
</protein>
<sequence>MVILGGPRTLLRVLPLPRRHSSLTESTPIIMSKSFQEASHDYLLARQRMNEKVNVCKDIEVKMTEILHQIQDAYTARGDQAKTVGSLSLTLVAAEGEVPTGTVIKVYVEPESIPDFEEIDESSEDKKNQVAWADKDAFPATFAFEAIQQREAVAYVTVGEDSDDATPLKEFTIPIASLFRGDVDAWFNVATGEADQVPKVVEEAVVVAESVETPSSTTPSTTETIFGIPPATDASTTDDAADKEEEAAAADTFHDAVQPPQVEDKQDESAPDAATAAAVETEVETKTDDESSNVVQEVAQAATESEQVAREAKVSDEVVQEAEVEAKSEVQASAEVAVETTVETEATVEGVEDVKEEADVKAAEAADDAEDKAEVDAAEDGTTVPVVEGRVRIQASFELSEIEYLAQQAVALSKAKADMDVEIRLCDQELTSARIRYERLKASQKPTTASSAAGGLLGGLKTKSVRAPAKPQTLYERTTSALSSTFTPQRRALAWSVTFFVVVSAVFHTNGDDLLI</sequence>
<accession>W4GXW9</accession>
<proteinExistence type="predicted"/>
<reference evidence="2" key="1">
    <citation type="submission" date="2013-12" db="EMBL/GenBank/DDBJ databases">
        <title>The Genome Sequence of Aphanomyces astaci APO3.</title>
        <authorList>
            <consortium name="The Broad Institute Genomics Platform"/>
            <person name="Russ C."/>
            <person name="Tyler B."/>
            <person name="van West P."/>
            <person name="Dieguez-Uribeondo J."/>
            <person name="Young S.K."/>
            <person name="Zeng Q."/>
            <person name="Gargeya S."/>
            <person name="Fitzgerald M."/>
            <person name="Abouelleil A."/>
            <person name="Alvarado L."/>
            <person name="Chapman S.B."/>
            <person name="Gainer-Dewar J."/>
            <person name="Goldberg J."/>
            <person name="Griggs A."/>
            <person name="Gujja S."/>
            <person name="Hansen M."/>
            <person name="Howarth C."/>
            <person name="Imamovic A."/>
            <person name="Ireland A."/>
            <person name="Larimer J."/>
            <person name="McCowan C."/>
            <person name="Murphy C."/>
            <person name="Pearson M."/>
            <person name="Poon T.W."/>
            <person name="Priest M."/>
            <person name="Roberts A."/>
            <person name="Saif S."/>
            <person name="Shea T."/>
            <person name="Sykes S."/>
            <person name="Wortman J."/>
            <person name="Nusbaum C."/>
            <person name="Birren B."/>
        </authorList>
    </citation>
    <scope>NUCLEOTIDE SEQUENCE [LARGE SCALE GENOMIC DNA]</scope>
    <source>
        <strain evidence="2">APO3</strain>
    </source>
</reference>